<reference evidence="2 5" key="1">
    <citation type="submission" date="2023-07" db="EMBL/GenBank/DDBJ databases">
        <authorList>
            <person name="Peeters C."/>
        </authorList>
    </citation>
    <scope>NUCLEOTIDE SEQUENCE</scope>
    <source>
        <strain evidence="3 5">R-77569</strain>
        <strain evidence="2">R-77591</strain>
    </source>
</reference>
<keyword evidence="1" id="KW-0472">Membrane</keyword>
<dbReference type="AlphaFoldDB" id="A0AAD2AMV9"/>
<keyword evidence="5" id="KW-1185">Reference proteome</keyword>
<evidence type="ECO:0000313" key="4">
    <source>
        <dbReference type="Proteomes" id="UP001190002"/>
    </source>
</evidence>
<feature type="transmembrane region" description="Helical" evidence="1">
    <location>
        <begin position="6"/>
        <end position="25"/>
    </location>
</feature>
<organism evidence="2 4">
    <name type="scientific">Ralstonia mannitolilytica</name>
    <dbReference type="NCBI Taxonomy" id="105219"/>
    <lineage>
        <taxon>Bacteria</taxon>
        <taxon>Pseudomonadati</taxon>
        <taxon>Pseudomonadota</taxon>
        <taxon>Betaproteobacteria</taxon>
        <taxon>Burkholderiales</taxon>
        <taxon>Burkholderiaceae</taxon>
        <taxon>Ralstonia</taxon>
    </lineage>
</organism>
<name>A0AAD2AMV9_9RALS</name>
<feature type="transmembrane region" description="Helical" evidence="1">
    <location>
        <begin position="74"/>
        <end position="95"/>
    </location>
</feature>
<proteinExistence type="predicted"/>
<gene>
    <name evidence="3" type="ORF">R77569_01823</name>
    <name evidence="2" type="ORF">R77591_01495</name>
</gene>
<evidence type="ECO:0008006" key="6">
    <source>
        <dbReference type="Google" id="ProtNLM"/>
    </source>
</evidence>
<keyword evidence="1" id="KW-0812">Transmembrane</keyword>
<dbReference type="EMBL" id="CATVXE010000005">
    <property type="protein sequence ID" value="CAJ0681760.1"/>
    <property type="molecule type" value="Genomic_DNA"/>
</dbReference>
<sequence>MTVTNNLPLWSCATFLFLGMGWLFYRATADTIRQIRTRAVTWRQSTPFAVSMAVAGAACLSFLAWAVTGGQTGAGVRALLLAAAALLLASLVCPLREP</sequence>
<accession>A0AAD2AMV9</accession>
<dbReference type="RefSeq" id="WP_063394557.1">
    <property type="nucleotide sequence ID" value="NZ_CATVWW010000008.1"/>
</dbReference>
<evidence type="ECO:0000256" key="1">
    <source>
        <dbReference type="SAM" id="Phobius"/>
    </source>
</evidence>
<feature type="transmembrane region" description="Helical" evidence="1">
    <location>
        <begin position="46"/>
        <end position="68"/>
    </location>
</feature>
<dbReference type="Proteomes" id="UP001190452">
    <property type="component" value="Unassembled WGS sequence"/>
</dbReference>
<keyword evidence="1" id="KW-1133">Transmembrane helix</keyword>
<dbReference type="EMBL" id="CAUDKV010000006">
    <property type="protein sequence ID" value="CAJ0865745.1"/>
    <property type="molecule type" value="Genomic_DNA"/>
</dbReference>
<comment type="caution">
    <text evidence="2">The sequence shown here is derived from an EMBL/GenBank/DDBJ whole genome shotgun (WGS) entry which is preliminary data.</text>
</comment>
<protein>
    <recommendedName>
        <fullName evidence="6">DUF3325 domain-containing protein</fullName>
    </recommendedName>
</protein>
<dbReference type="Proteomes" id="UP001190002">
    <property type="component" value="Unassembled WGS sequence"/>
</dbReference>
<evidence type="ECO:0000313" key="3">
    <source>
        <dbReference type="EMBL" id="CAJ0865745.1"/>
    </source>
</evidence>
<evidence type="ECO:0000313" key="5">
    <source>
        <dbReference type="Proteomes" id="UP001190452"/>
    </source>
</evidence>
<evidence type="ECO:0000313" key="2">
    <source>
        <dbReference type="EMBL" id="CAJ0681760.1"/>
    </source>
</evidence>